<evidence type="ECO:0000313" key="3">
    <source>
        <dbReference type="Proteomes" id="UP000076580"/>
    </source>
</evidence>
<dbReference type="OrthoDB" id="5212373at2759"/>
<feature type="region of interest" description="Disordered" evidence="1">
    <location>
        <begin position="1"/>
        <end position="36"/>
    </location>
</feature>
<dbReference type="RefSeq" id="XP_040660277.1">
    <property type="nucleotide sequence ID" value="XM_040799394.1"/>
</dbReference>
<dbReference type="Proteomes" id="UP000076580">
    <property type="component" value="Chromosome 01"/>
</dbReference>
<evidence type="ECO:0000313" key="2">
    <source>
        <dbReference type="EMBL" id="KYK60925.1"/>
    </source>
</evidence>
<evidence type="ECO:0000256" key="1">
    <source>
        <dbReference type="SAM" id="MobiDB-lite"/>
    </source>
</evidence>
<dbReference type="EMBL" id="LAYC01000001">
    <property type="protein sequence ID" value="KYK60925.1"/>
    <property type="molecule type" value="Genomic_DNA"/>
</dbReference>
<proteinExistence type="predicted"/>
<keyword evidence="3" id="KW-1185">Reference proteome</keyword>
<name>A0A151GUY4_DRECN</name>
<accession>A0A151GUY4</accession>
<comment type="caution">
    <text evidence="2">The sequence shown here is derived from an EMBL/GenBank/DDBJ whole genome shotgun (WGS) entry which is preliminary data.</text>
</comment>
<gene>
    <name evidence="2" type="ORF">DCS_02065</name>
</gene>
<reference evidence="2 3" key="1">
    <citation type="journal article" date="2016" name="Sci. Rep.">
        <title>Insights into Adaptations to a Near-Obligate Nematode Endoparasitic Lifestyle from the Finished Genome of Drechmeria coniospora.</title>
        <authorList>
            <person name="Zhang L."/>
            <person name="Zhou Z."/>
            <person name="Guo Q."/>
            <person name="Fokkens L."/>
            <person name="Miskei M."/>
            <person name="Pocsi I."/>
            <person name="Zhang W."/>
            <person name="Chen M."/>
            <person name="Wang L."/>
            <person name="Sun Y."/>
            <person name="Donzelli B.G."/>
            <person name="Gibson D.M."/>
            <person name="Nelson D.R."/>
            <person name="Luo J.G."/>
            <person name="Rep M."/>
            <person name="Liu H."/>
            <person name="Yang S."/>
            <person name="Wang J."/>
            <person name="Krasnoff S.B."/>
            <person name="Xu Y."/>
            <person name="Molnar I."/>
            <person name="Lin M."/>
        </authorList>
    </citation>
    <scope>NUCLEOTIDE SEQUENCE [LARGE SCALE GENOMIC DNA]</scope>
    <source>
        <strain evidence="2 3">ARSEF 6962</strain>
    </source>
</reference>
<dbReference type="AlphaFoldDB" id="A0A151GUY4"/>
<protein>
    <submittedName>
        <fullName evidence="2">Uncharacterized protein</fullName>
    </submittedName>
</protein>
<sequence length="301" mass="32609">MSAFAGAQGYENLSSAQQRERNPFGHGLAPRPSAAPDHLSRVLHIPSRAASEPRLHVHDVSAEYRHSIRHSPLGGGELIGDALMGSQLFFTRLSTMPEPTGDADDPKTLYSIDLGGDETNPTLDLRRIQAEQNSARVTISLPHATDHVKLSLDKELDMTASFPLADAASGAGSVPHSFFTLASPDGTKKWQWQVNPPVSGPLRYTLVEADDGDDEFSSRPDKVKAIYHHIGKGAPLSMRTGHGLLLLPASDADARSTTEELVVLASLLGLLWRVREMQVSKVVDGVPCKENKSFLSRLLSK</sequence>
<dbReference type="GeneID" id="63714708"/>
<dbReference type="STRING" id="98403.A0A151GUY4"/>
<dbReference type="InParanoid" id="A0A151GUY4"/>
<organism evidence="2 3">
    <name type="scientific">Drechmeria coniospora</name>
    <name type="common">Nematophagous fungus</name>
    <name type="synonym">Meria coniospora</name>
    <dbReference type="NCBI Taxonomy" id="98403"/>
    <lineage>
        <taxon>Eukaryota</taxon>
        <taxon>Fungi</taxon>
        <taxon>Dikarya</taxon>
        <taxon>Ascomycota</taxon>
        <taxon>Pezizomycotina</taxon>
        <taxon>Sordariomycetes</taxon>
        <taxon>Hypocreomycetidae</taxon>
        <taxon>Hypocreales</taxon>
        <taxon>Ophiocordycipitaceae</taxon>
        <taxon>Drechmeria</taxon>
    </lineage>
</organism>